<reference evidence="4" key="1">
    <citation type="submission" date="2025-08" db="UniProtKB">
        <authorList>
            <consortium name="RefSeq"/>
        </authorList>
    </citation>
    <scope>IDENTIFICATION</scope>
    <source>
        <tissue evidence="4">Fruit stalk</tissue>
    </source>
</reference>
<dbReference type="RefSeq" id="XP_022748180.1">
    <property type="nucleotide sequence ID" value="XM_022892445.1"/>
</dbReference>
<sequence length="111" mass="10185">MEPWAIPLIIFSVFFCMTLFFACLSRCGNLGGGGHDFSGADVPDGFGGGGDVSIDIGSPDNVGGDTGFSSWGGEGGFDGGGAGGFGSGSGGGGCDSGGGAAGGSGGGGGGC</sequence>
<keyword evidence="2" id="KW-0812">Transmembrane</keyword>
<dbReference type="AlphaFoldDB" id="A0A6P5Z6H5"/>
<organism evidence="3 4">
    <name type="scientific">Durio zibethinus</name>
    <name type="common">Durian</name>
    <dbReference type="NCBI Taxonomy" id="66656"/>
    <lineage>
        <taxon>Eukaryota</taxon>
        <taxon>Viridiplantae</taxon>
        <taxon>Streptophyta</taxon>
        <taxon>Embryophyta</taxon>
        <taxon>Tracheophyta</taxon>
        <taxon>Spermatophyta</taxon>
        <taxon>Magnoliopsida</taxon>
        <taxon>eudicotyledons</taxon>
        <taxon>Gunneridae</taxon>
        <taxon>Pentapetalae</taxon>
        <taxon>rosids</taxon>
        <taxon>malvids</taxon>
        <taxon>Malvales</taxon>
        <taxon>Malvaceae</taxon>
        <taxon>Helicteroideae</taxon>
        <taxon>Durio</taxon>
    </lineage>
</organism>
<feature type="transmembrane region" description="Helical" evidence="2">
    <location>
        <begin position="6"/>
        <end position="24"/>
    </location>
</feature>
<evidence type="ECO:0000256" key="2">
    <source>
        <dbReference type="SAM" id="Phobius"/>
    </source>
</evidence>
<evidence type="ECO:0000313" key="3">
    <source>
        <dbReference type="Proteomes" id="UP000515121"/>
    </source>
</evidence>
<dbReference type="Proteomes" id="UP000515121">
    <property type="component" value="Unplaced"/>
</dbReference>
<protein>
    <submittedName>
        <fullName evidence="4">Glycine-rich cell wall structural protein 1-like</fullName>
    </submittedName>
</protein>
<dbReference type="GeneID" id="111297850"/>
<evidence type="ECO:0000313" key="4">
    <source>
        <dbReference type="RefSeq" id="XP_022748180.1"/>
    </source>
</evidence>
<keyword evidence="3" id="KW-1185">Reference proteome</keyword>
<evidence type="ECO:0000256" key="1">
    <source>
        <dbReference type="SAM" id="MobiDB-lite"/>
    </source>
</evidence>
<feature type="compositionally biased region" description="Gly residues" evidence="1">
    <location>
        <begin position="64"/>
        <end position="84"/>
    </location>
</feature>
<name>A0A6P5Z6H5_DURZI</name>
<proteinExistence type="predicted"/>
<keyword evidence="2" id="KW-1133">Transmembrane helix</keyword>
<gene>
    <name evidence="4" type="primary">LOC111297850</name>
</gene>
<dbReference type="KEGG" id="dzi:111297850"/>
<keyword evidence="2" id="KW-0472">Membrane</keyword>
<feature type="region of interest" description="Disordered" evidence="1">
    <location>
        <begin position="63"/>
        <end position="84"/>
    </location>
</feature>
<dbReference type="OrthoDB" id="1002584at2759"/>
<accession>A0A6P5Z6H5</accession>